<accession>A0A562KCK1</accession>
<comment type="caution">
    <text evidence="1">The sequence shown here is derived from an EMBL/GenBank/DDBJ whole genome shotgun (WGS) entry which is preliminary data.</text>
</comment>
<dbReference type="Proteomes" id="UP000317176">
    <property type="component" value="Unassembled WGS sequence"/>
</dbReference>
<dbReference type="EMBL" id="VLKL01000044">
    <property type="protein sequence ID" value="TWH93148.1"/>
    <property type="molecule type" value="Genomic_DNA"/>
</dbReference>
<reference evidence="1 2" key="1">
    <citation type="journal article" date="2015" name="Stand. Genomic Sci.">
        <title>Genomic Encyclopedia of Bacterial and Archaeal Type Strains, Phase III: the genomes of soil and plant-associated and newly described type strains.</title>
        <authorList>
            <person name="Whitman W.B."/>
            <person name="Woyke T."/>
            <person name="Klenk H.P."/>
            <person name="Zhou Y."/>
            <person name="Lilburn T.G."/>
            <person name="Beck B.J."/>
            <person name="De Vos P."/>
            <person name="Vandamme P."/>
            <person name="Eisen J.A."/>
            <person name="Garrity G."/>
            <person name="Hugenholtz P."/>
            <person name="Kyrpides N.C."/>
        </authorList>
    </citation>
    <scope>NUCLEOTIDE SEQUENCE [LARGE SCALE GENOMIC DNA]</scope>
    <source>
        <strain evidence="1 2">CGMCC 1.10947</strain>
    </source>
</reference>
<evidence type="ECO:0000313" key="2">
    <source>
        <dbReference type="Proteomes" id="UP000317176"/>
    </source>
</evidence>
<gene>
    <name evidence="1" type="ORF">IQ17_07049</name>
</gene>
<keyword evidence="2" id="KW-1185">Reference proteome</keyword>
<sequence length="43" mass="4394">MSPDWKALVSGSDECGSIRRKFAPAGAAGFTGFGSEMATGLND</sequence>
<dbReference type="AlphaFoldDB" id="A0A562KCK1"/>
<evidence type="ECO:0000313" key="1">
    <source>
        <dbReference type="EMBL" id="TWH93148.1"/>
    </source>
</evidence>
<proteinExistence type="predicted"/>
<protein>
    <submittedName>
        <fullName evidence="1">Uncharacterized protein</fullName>
    </submittedName>
</protein>
<organism evidence="1 2">
    <name type="scientific">Bradyrhizobium daqingense</name>
    <dbReference type="NCBI Taxonomy" id="993502"/>
    <lineage>
        <taxon>Bacteria</taxon>
        <taxon>Pseudomonadati</taxon>
        <taxon>Pseudomonadota</taxon>
        <taxon>Alphaproteobacteria</taxon>
        <taxon>Hyphomicrobiales</taxon>
        <taxon>Nitrobacteraceae</taxon>
        <taxon>Bradyrhizobium</taxon>
    </lineage>
</organism>
<name>A0A562KCK1_9BRAD</name>